<feature type="region of interest" description="Disordered" evidence="1">
    <location>
        <begin position="1"/>
        <end position="21"/>
    </location>
</feature>
<sequence length="550" mass="60512">MLPCSCRRAPEGRSAGSGRVRPNLIRIRPAPAEPLCRAYPCPTLPKANRRPSNPPVMRALPELRELSILAEHVENAGWDWARVEVLAELHRDGESFPLLAFRFGPPHPVLPTLALFGGVHGLERIGTQVVTSYLHTLVEMARWDRVTRDMLSTTRLLIMPLVNPVGMYLKRRSNGNRVDLMRNAPVRAEGVSRWHLFAGHRISPRLPWYQGEENAPMEVEAQTLCDWVRREIFPSRTALSIDVHSGYGKVDRLWFPFAKSREPFPALAQTVALTIASPFFAKPFGTSESPKGAKNWRRVIAFGAPAVPARLVRTQRGVRTPLADDSTPGRDALCKTYDRRYRVDLRSHTRRSGFRGLLDSLAHSLHVSQRTSDRHDPSQPRLLHRAAIPPLSRPRGLVGLSLRGIPSRPTGGALHSVHAGTGFVALGEEELVTSFLRPWFLQPPPPPPSAADAKTPSPPVRSLPPRCPLTGTLDQTRRSRARTVAAAGIGVVVCEELNKVPLALKPLLPKPASSRAVFMNSATPPTRGTANGASSPAWSLAAKPPIPASW</sequence>
<feature type="compositionally biased region" description="Polar residues" evidence="1">
    <location>
        <begin position="520"/>
        <end position="537"/>
    </location>
</feature>
<dbReference type="Gene3D" id="3.40.630.10">
    <property type="entry name" value="Zn peptidases"/>
    <property type="match status" value="1"/>
</dbReference>
<evidence type="ECO:0000259" key="2">
    <source>
        <dbReference type="Pfam" id="PF00246"/>
    </source>
</evidence>
<proteinExistence type="predicted"/>
<reference evidence="3 4" key="1">
    <citation type="submission" date="2023-03" db="EMBL/GenBank/DDBJ databases">
        <authorList>
            <person name="Pearce D."/>
        </authorList>
    </citation>
    <scope>NUCLEOTIDE SEQUENCE [LARGE SCALE GENOMIC DNA]</scope>
    <source>
        <strain evidence="3">Msz</strain>
    </source>
</reference>
<evidence type="ECO:0000313" key="3">
    <source>
        <dbReference type="EMBL" id="CAI8790728.1"/>
    </source>
</evidence>
<dbReference type="InterPro" id="IPR000834">
    <property type="entry name" value="Peptidase_M14"/>
</dbReference>
<dbReference type="SUPFAM" id="SSF53187">
    <property type="entry name" value="Zn-dependent exopeptidases"/>
    <property type="match status" value="1"/>
</dbReference>
<dbReference type="Proteomes" id="UP001162030">
    <property type="component" value="Chromosome"/>
</dbReference>
<protein>
    <recommendedName>
        <fullName evidence="2">Peptidase M14 domain-containing protein</fullName>
    </recommendedName>
</protein>
<dbReference type="Pfam" id="PF00246">
    <property type="entry name" value="Peptidase_M14"/>
    <property type="match status" value="1"/>
</dbReference>
<feature type="region of interest" description="Disordered" evidence="1">
    <location>
        <begin position="519"/>
        <end position="550"/>
    </location>
</feature>
<dbReference type="EMBL" id="OX458333">
    <property type="protein sequence ID" value="CAI8790728.1"/>
    <property type="molecule type" value="Genomic_DNA"/>
</dbReference>
<organism evidence="3 4">
    <name type="scientific">Methylocaldum szegediense</name>
    <dbReference type="NCBI Taxonomy" id="73780"/>
    <lineage>
        <taxon>Bacteria</taxon>
        <taxon>Pseudomonadati</taxon>
        <taxon>Pseudomonadota</taxon>
        <taxon>Gammaproteobacteria</taxon>
        <taxon>Methylococcales</taxon>
        <taxon>Methylococcaceae</taxon>
        <taxon>Methylocaldum</taxon>
    </lineage>
</organism>
<evidence type="ECO:0000256" key="1">
    <source>
        <dbReference type="SAM" id="MobiDB-lite"/>
    </source>
</evidence>
<accession>A0ABM9HZG7</accession>
<feature type="domain" description="Peptidase M14" evidence="2">
    <location>
        <begin position="111"/>
        <end position="261"/>
    </location>
</feature>
<gene>
    <name evidence="3" type="ORF">MSZNOR_1396</name>
</gene>
<feature type="compositionally biased region" description="Pro residues" evidence="1">
    <location>
        <begin position="456"/>
        <end position="467"/>
    </location>
</feature>
<name>A0ABM9HZG7_9GAMM</name>
<keyword evidence="4" id="KW-1185">Reference proteome</keyword>
<evidence type="ECO:0000313" key="4">
    <source>
        <dbReference type="Proteomes" id="UP001162030"/>
    </source>
</evidence>
<feature type="region of interest" description="Disordered" evidence="1">
    <location>
        <begin position="443"/>
        <end position="476"/>
    </location>
</feature>